<sequence length="156" mass="17100">MDKKQLVVQVISQLQADLDTNIAAANKAREDATHEENVAENKYDTLGLEASYLAHGQSRRVEALEIEIAAYRSMLLRDFTEDSVVGLSALVTLEAEDGTLKYLFIGPAGGGIQIKYKSYTVIFITPEAPIGKVLMGRYSGDVVMLPQGEFEITDLC</sequence>
<organism evidence="1 2">
    <name type="scientific">Amphritea japonica ATCC BAA-1530</name>
    <dbReference type="NCBI Taxonomy" id="1278309"/>
    <lineage>
        <taxon>Bacteria</taxon>
        <taxon>Pseudomonadati</taxon>
        <taxon>Pseudomonadota</taxon>
        <taxon>Gammaproteobacteria</taxon>
        <taxon>Oceanospirillales</taxon>
        <taxon>Oceanospirillaceae</taxon>
        <taxon>Amphritea</taxon>
    </lineage>
</organism>
<dbReference type="GO" id="GO:0003746">
    <property type="term" value="F:translation elongation factor activity"/>
    <property type="evidence" value="ECO:0007669"/>
    <property type="project" value="UniProtKB-KW"/>
</dbReference>
<gene>
    <name evidence="1" type="ORF">AMJAP_1056</name>
</gene>
<keyword evidence="2" id="KW-1185">Reference proteome</keyword>
<protein>
    <submittedName>
        <fullName evidence="1">Elongation factor GreAB</fullName>
    </submittedName>
</protein>
<evidence type="ECO:0000313" key="2">
    <source>
        <dbReference type="Proteomes" id="UP000595663"/>
    </source>
</evidence>
<dbReference type="AlphaFoldDB" id="A0A7R6P1W9"/>
<name>A0A7R6P1W9_9GAMM</name>
<dbReference type="RefSeq" id="WP_019622075.1">
    <property type="nucleotide sequence ID" value="NZ_AP014545.1"/>
</dbReference>
<proteinExistence type="predicted"/>
<dbReference type="EMBL" id="AP014545">
    <property type="protein sequence ID" value="BBB25653.1"/>
    <property type="molecule type" value="Genomic_DNA"/>
</dbReference>
<dbReference type="OrthoDB" id="5293337at2"/>
<dbReference type="Proteomes" id="UP000595663">
    <property type="component" value="Chromosome"/>
</dbReference>
<keyword evidence="1" id="KW-0648">Protein biosynthesis</keyword>
<keyword evidence="1" id="KW-0251">Elongation factor</keyword>
<dbReference type="SUPFAM" id="SSF54534">
    <property type="entry name" value="FKBP-like"/>
    <property type="match status" value="1"/>
</dbReference>
<dbReference type="KEGG" id="ajp:AMJAP_1056"/>
<reference evidence="1 2" key="1">
    <citation type="journal article" date="2008" name="Int. J. Syst. Evol. Microbiol.">
        <title>Amphritea japonica sp. nov. and Amphritea balenae sp. nov., isolated from the sediment adjacent to sperm whale carcasses off Kagoshima, Japan.</title>
        <authorList>
            <person name="Miyazaki M."/>
            <person name="Nogi Y."/>
            <person name="Fujiwara Y."/>
            <person name="Kawato M."/>
            <person name="Nagahama T."/>
            <person name="Kubokawa K."/>
            <person name="Horikoshi K."/>
        </authorList>
    </citation>
    <scope>NUCLEOTIDE SEQUENCE [LARGE SCALE GENOMIC DNA]</scope>
    <source>
        <strain evidence="1 2">ATCC BAA-1530</strain>
    </source>
</reference>
<accession>A0A7R6P1W9</accession>
<evidence type="ECO:0000313" key="1">
    <source>
        <dbReference type="EMBL" id="BBB25653.1"/>
    </source>
</evidence>